<dbReference type="OrthoDB" id="4096434at2759"/>
<feature type="region of interest" description="Disordered" evidence="1">
    <location>
        <begin position="65"/>
        <end position="100"/>
    </location>
</feature>
<reference evidence="2 3" key="1">
    <citation type="submission" date="2020-06" db="EMBL/GenBank/DDBJ databases">
        <title>The yeast mating-type switching endonuclease HO is a domesticated member of an unorthodox homing genetic element family.</title>
        <authorList>
            <person name="Coughlan A.Y."/>
            <person name="Lombardi L."/>
            <person name="Braun-Galleani S."/>
            <person name="Martos A.R."/>
            <person name="Galeote V."/>
            <person name="Bigey F."/>
            <person name="Dequin S."/>
            <person name="Byrne K.P."/>
            <person name="Wolfe K.H."/>
        </authorList>
    </citation>
    <scope>NUCLEOTIDE SEQUENCE [LARGE SCALE GENOMIC DNA]</scope>
    <source>
        <strain evidence="2 3">CBS2947</strain>
    </source>
</reference>
<dbReference type="Proteomes" id="UP000510647">
    <property type="component" value="Chromosome 3"/>
</dbReference>
<organism evidence="2 3">
    <name type="scientific">Torulaspora globosa</name>
    <dbReference type="NCBI Taxonomy" id="48254"/>
    <lineage>
        <taxon>Eukaryota</taxon>
        <taxon>Fungi</taxon>
        <taxon>Dikarya</taxon>
        <taxon>Ascomycota</taxon>
        <taxon>Saccharomycotina</taxon>
        <taxon>Saccharomycetes</taxon>
        <taxon>Saccharomycetales</taxon>
        <taxon>Saccharomycetaceae</taxon>
        <taxon>Torulaspora</taxon>
    </lineage>
</organism>
<dbReference type="AlphaFoldDB" id="A0A7H9HSU9"/>
<evidence type="ECO:0000256" key="1">
    <source>
        <dbReference type="SAM" id="MobiDB-lite"/>
    </source>
</evidence>
<name>A0A7H9HSU9_9SACH</name>
<dbReference type="EMBL" id="CP059269">
    <property type="protein sequence ID" value="QLQ79767.1"/>
    <property type="molecule type" value="Genomic_DNA"/>
</dbReference>
<proteinExistence type="predicted"/>
<keyword evidence="3" id="KW-1185">Reference proteome</keyword>
<evidence type="ECO:0000313" key="3">
    <source>
        <dbReference type="Proteomes" id="UP000510647"/>
    </source>
</evidence>
<sequence>MFSQMADGFWLNSVGDFELESYQFDEIVDDNEGTVETISPILTVSIPPFFDDSVTLSSMGGSYSLDESDLDSKQQSPPQTPQTPAGPSPVSAEHKKVSDSRLSAQGLAKVLKLDSPEEALKRERYILDIFEHELHYPLGYKTWVRDTFKDYRVKLIDQLHERVKHKYPEYDHAVLETIIRRATYYMMQSRLRRERRARAKCMKMSKSKVNTP</sequence>
<protein>
    <submittedName>
        <fullName evidence="2">Uncharacterized protein</fullName>
    </submittedName>
</protein>
<evidence type="ECO:0000313" key="2">
    <source>
        <dbReference type="EMBL" id="QLQ79767.1"/>
    </source>
</evidence>
<accession>A0A7H9HSU9</accession>
<gene>
    <name evidence="2" type="ORF">HG537_0C04160</name>
</gene>
<feature type="compositionally biased region" description="Pro residues" evidence="1">
    <location>
        <begin position="78"/>
        <end position="87"/>
    </location>
</feature>